<proteinExistence type="inferred from homology"/>
<dbReference type="Proteomes" id="UP000189580">
    <property type="component" value="Chromosome d"/>
</dbReference>
<dbReference type="GO" id="GO:0016020">
    <property type="term" value="C:membrane"/>
    <property type="evidence" value="ECO:0007669"/>
    <property type="project" value="UniProtKB-SubCell"/>
</dbReference>
<dbReference type="GO" id="GO:0005375">
    <property type="term" value="F:copper ion transmembrane transporter activity"/>
    <property type="evidence" value="ECO:0007669"/>
    <property type="project" value="UniProtKB-UniRule"/>
</dbReference>
<dbReference type="PANTHER" id="PTHR12483:SF73">
    <property type="entry name" value="COPPER TRANSPORT PROTEIN CTR3"/>
    <property type="match status" value="1"/>
</dbReference>
<dbReference type="KEGG" id="slb:AWJ20_5102"/>
<keyword evidence="4 6" id="KW-1133">Transmembrane helix</keyword>
<keyword evidence="6" id="KW-0187">Copper transport</keyword>
<evidence type="ECO:0000256" key="2">
    <source>
        <dbReference type="ARBA" id="ARBA00006921"/>
    </source>
</evidence>
<dbReference type="EMBL" id="CP014502">
    <property type="protein sequence ID" value="ANB14144.1"/>
    <property type="molecule type" value="Genomic_DNA"/>
</dbReference>
<name>A0A167EJ76_9ASCO</name>
<reference evidence="7 8" key="1">
    <citation type="submission" date="2016-02" db="EMBL/GenBank/DDBJ databases">
        <title>Complete genome sequence and transcriptome regulation of the pentose utilising yeast Sugiyamaella lignohabitans.</title>
        <authorList>
            <person name="Bellasio M."/>
            <person name="Peymann A."/>
            <person name="Valli M."/>
            <person name="Sipitzky M."/>
            <person name="Graf A."/>
            <person name="Sauer M."/>
            <person name="Marx H."/>
            <person name="Mattanovich D."/>
        </authorList>
    </citation>
    <scope>NUCLEOTIDE SEQUENCE [LARGE SCALE GENOMIC DNA]</scope>
    <source>
        <strain evidence="7 8">CBS 10342</strain>
    </source>
</reference>
<evidence type="ECO:0000256" key="6">
    <source>
        <dbReference type="RuleBase" id="RU367022"/>
    </source>
</evidence>
<dbReference type="PANTHER" id="PTHR12483">
    <property type="entry name" value="SOLUTE CARRIER FAMILY 31 COPPER TRANSPORTERS"/>
    <property type="match status" value="1"/>
</dbReference>
<keyword evidence="5 6" id="KW-0472">Membrane</keyword>
<dbReference type="GeneID" id="30037308"/>
<keyword evidence="6" id="KW-0186">Copper</keyword>
<sequence length="217" mass="23500">MNMGTPSSSMASMSMSMAMSSATASGMAGMSGMGDGGSSMPACNMQMIWNWNVIDDCLIAGSWHITSKSMFAGSCIGVIGFVVALEFVRRLSREYDRMIVRNWKANKAKNEDPEMSSGFTTVSLNEKLGLHVTNLTRHFGSRMGPIESFSPTLVEHTIRSILYAVVVGAGYILMLLAMSFNGYIIFCIIIGALIGYFFFGSDNITDGLHQETSIACC</sequence>
<evidence type="ECO:0000256" key="1">
    <source>
        <dbReference type="ARBA" id="ARBA00004141"/>
    </source>
</evidence>
<dbReference type="Pfam" id="PF04145">
    <property type="entry name" value="Ctr"/>
    <property type="match status" value="1"/>
</dbReference>
<evidence type="ECO:0000256" key="4">
    <source>
        <dbReference type="ARBA" id="ARBA00022989"/>
    </source>
</evidence>
<comment type="similarity">
    <text evidence="2 6">Belongs to the copper transporter (Ctr) (TC 1.A.56) family. SLC31A subfamily.</text>
</comment>
<evidence type="ECO:0000313" key="7">
    <source>
        <dbReference type="EMBL" id="ANB14144.1"/>
    </source>
</evidence>
<dbReference type="InterPro" id="IPR007274">
    <property type="entry name" value="Cop_transporter"/>
</dbReference>
<feature type="transmembrane region" description="Helical" evidence="6">
    <location>
        <begin position="160"/>
        <end position="177"/>
    </location>
</feature>
<dbReference type="OrthoDB" id="161814at2759"/>
<keyword evidence="6" id="KW-0813">Transport</keyword>
<dbReference type="AlphaFoldDB" id="A0A167EJ76"/>
<accession>A0A167EJ76</accession>
<keyword evidence="3 6" id="KW-0812">Transmembrane</keyword>
<feature type="transmembrane region" description="Helical" evidence="6">
    <location>
        <begin position="69"/>
        <end position="88"/>
    </location>
</feature>
<feature type="transmembrane region" description="Helical" evidence="6">
    <location>
        <begin position="183"/>
        <end position="199"/>
    </location>
</feature>
<keyword evidence="6" id="KW-0406">Ion transport</keyword>
<dbReference type="RefSeq" id="XP_018736621.1">
    <property type="nucleotide sequence ID" value="XM_018882223.1"/>
</dbReference>
<organism evidence="7 8">
    <name type="scientific">Sugiyamaella lignohabitans</name>
    <dbReference type="NCBI Taxonomy" id="796027"/>
    <lineage>
        <taxon>Eukaryota</taxon>
        <taxon>Fungi</taxon>
        <taxon>Dikarya</taxon>
        <taxon>Ascomycota</taxon>
        <taxon>Saccharomycotina</taxon>
        <taxon>Dipodascomycetes</taxon>
        <taxon>Dipodascales</taxon>
        <taxon>Trichomonascaceae</taxon>
        <taxon>Sugiyamaella</taxon>
    </lineage>
</organism>
<evidence type="ECO:0000313" key="8">
    <source>
        <dbReference type="Proteomes" id="UP000189580"/>
    </source>
</evidence>
<keyword evidence="8" id="KW-1185">Reference proteome</keyword>
<comment type="subcellular location">
    <subcellularLocation>
        <location evidence="1 6">Membrane</location>
        <topology evidence="1 6">Multi-pass membrane protein</topology>
    </subcellularLocation>
</comment>
<evidence type="ECO:0000256" key="5">
    <source>
        <dbReference type="ARBA" id="ARBA00023136"/>
    </source>
</evidence>
<gene>
    <name evidence="7" type="primary">CTR3</name>
    <name evidence="7" type="ORF">AWJ20_5102</name>
</gene>
<evidence type="ECO:0000256" key="3">
    <source>
        <dbReference type="ARBA" id="ARBA00022692"/>
    </source>
</evidence>
<protein>
    <recommendedName>
        <fullName evidence="6">Copper transport protein</fullName>
    </recommendedName>
</protein>